<protein>
    <submittedName>
        <fullName evidence="5">Acyl-CoA dehydrogenase</fullName>
    </submittedName>
</protein>
<dbReference type="InterPro" id="IPR046373">
    <property type="entry name" value="Acyl-CoA_Oxase/DH_mid-dom_sf"/>
</dbReference>
<dbReference type="GO" id="GO:0003995">
    <property type="term" value="F:acyl-CoA dehydrogenase activity"/>
    <property type="evidence" value="ECO:0007669"/>
    <property type="project" value="TreeGrafter"/>
</dbReference>
<keyword evidence="1" id="KW-0560">Oxidoreductase</keyword>
<dbReference type="Pfam" id="PF02771">
    <property type="entry name" value="Acyl-CoA_dh_N"/>
    <property type="match status" value="1"/>
</dbReference>
<dbReference type="Gene3D" id="1.20.140.10">
    <property type="entry name" value="Butyryl-CoA Dehydrogenase, subunit A, domain 3"/>
    <property type="match status" value="1"/>
</dbReference>
<dbReference type="InterPro" id="IPR013107">
    <property type="entry name" value="Acyl-CoA_DH_C"/>
</dbReference>
<keyword evidence="6" id="KW-1185">Reference proteome</keyword>
<dbReference type="PANTHER" id="PTHR48083">
    <property type="entry name" value="MEDIUM-CHAIN SPECIFIC ACYL-COA DEHYDROGENASE, MITOCHONDRIAL-RELATED"/>
    <property type="match status" value="1"/>
</dbReference>
<dbReference type="SUPFAM" id="SSF47203">
    <property type="entry name" value="Acyl-CoA dehydrogenase C-terminal domain-like"/>
    <property type="match status" value="1"/>
</dbReference>
<evidence type="ECO:0000313" key="5">
    <source>
        <dbReference type="EMBL" id="OLF05991.1"/>
    </source>
</evidence>
<dbReference type="PANTHER" id="PTHR48083:SF19">
    <property type="entry name" value="FLAVIN-DEPENDENT MONOOXYGENASE, OXYGENASE SUBUNIT HSAA"/>
    <property type="match status" value="1"/>
</dbReference>
<dbReference type="InterPro" id="IPR036250">
    <property type="entry name" value="AcylCo_DH-like_C"/>
</dbReference>
<accession>A0A7Z1AW21</accession>
<dbReference type="GO" id="GO:0050660">
    <property type="term" value="F:flavin adenine dinucleotide binding"/>
    <property type="evidence" value="ECO:0007669"/>
    <property type="project" value="InterPro"/>
</dbReference>
<dbReference type="Gene3D" id="2.40.110.10">
    <property type="entry name" value="Butyryl-CoA Dehydrogenase, subunit A, domain 2"/>
    <property type="match status" value="1"/>
</dbReference>
<proteinExistence type="inferred from homology"/>
<dbReference type="EMBL" id="MSIF01000024">
    <property type="protein sequence ID" value="OLF05991.1"/>
    <property type="molecule type" value="Genomic_DNA"/>
</dbReference>
<evidence type="ECO:0000256" key="1">
    <source>
        <dbReference type="ARBA" id="ARBA00023002"/>
    </source>
</evidence>
<dbReference type="Gene3D" id="1.10.540.10">
    <property type="entry name" value="Acyl-CoA dehydrogenase/oxidase, N-terminal domain"/>
    <property type="match status" value="1"/>
</dbReference>
<dbReference type="PIRSF" id="PIRSF016578">
    <property type="entry name" value="HsaA"/>
    <property type="match status" value="1"/>
</dbReference>
<organism evidence="5 6">
    <name type="scientific">Actinophytocola xinjiangensis</name>
    <dbReference type="NCBI Taxonomy" id="485602"/>
    <lineage>
        <taxon>Bacteria</taxon>
        <taxon>Bacillati</taxon>
        <taxon>Actinomycetota</taxon>
        <taxon>Actinomycetes</taxon>
        <taxon>Pseudonocardiales</taxon>
        <taxon>Pseudonocardiaceae</taxon>
    </lineage>
</organism>
<dbReference type="Pfam" id="PF08028">
    <property type="entry name" value="Acyl-CoA_dh_2"/>
    <property type="match status" value="1"/>
</dbReference>
<dbReference type="OrthoDB" id="3402961at2"/>
<evidence type="ECO:0000256" key="2">
    <source>
        <dbReference type="ARBA" id="ARBA00049661"/>
    </source>
</evidence>
<evidence type="ECO:0000259" key="3">
    <source>
        <dbReference type="Pfam" id="PF02771"/>
    </source>
</evidence>
<sequence>MRRRASELVPVLRANAAWTEQNRQLHPESIEAAADAGIFRMRVPKRYGGYECDAQTLVDVSIELGRGDGSTAWVFSVYWIPGWMVGMFPDEVQDEVFTSPDVRVCGTLSPSGMAAPADGGIVVNGKWGFISGALHAQWQEIIAILVPEQGEPYPVMALVPISELEIVDDWHVGGLRGSGSVTTVAKDVFIPQARVLPLPSVMTEQYASVLNAESPAFRVPLLGAANSASVGGPVGLAKAALELFYERMNRKLTYTNYESQAEAPITHLRVADAAVKIDQAEFHARRVAELADRKGLTGEPWTLEERIRSRADIGTICKLTKSAVETLAMSSGGSSLYDTSPMQRILRDIQAINLHALMAPDANHELYGRMICGLEPNTTYV</sequence>
<dbReference type="InterPro" id="IPR013786">
    <property type="entry name" value="AcylCoA_DH/ox_N"/>
</dbReference>
<name>A0A7Z1AW21_9PSEU</name>
<dbReference type="GO" id="GO:0016712">
    <property type="term" value="F:oxidoreductase activity, acting on paired donors, with incorporation or reduction of molecular oxygen, reduced flavin or flavoprotein as one donor, and incorporation of one atom of oxygen"/>
    <property type="evidence" value="ECO:0007669"/>
    <property type="project" value="TreeGrafter"/>
</dbReference>
<comment type="similarity">
    <text evidence="2">Belongs to the HpaH/HsaA monooxygenase family.</text>
</comment>
<evidence type="ECO:0000313" key="6">
    <source>
        <dbReference type="Proteomes" id="UP000185696"/>
    </source>
</evidence>
<dbReference type="Proteomes" id="UP000185696">
    <property type="component" value="Unassembled WGS sequence"/>
</dbReference>
<gene>
    <name evidence="5" type="ORF">BLA60_33595</name>
</gene>
<dbReference type="InterPro" id="IPR009100">
    <property type="entry name" value="AcylCoA_DH/oxidase_NM_dom_sf"/>
</dbReference>
<dbReference type="AlphaFoldDB" id="A0A7Z1AW21"/>
<reference evidence="5 6" key="1">
    <citation type="submission" date="2016-12" db="EMBL/GenBank/DDBJ databases">
        <title>The draft genome sequence of Actinophytocola xinjiangensis.</title>
        <authorList>
            <person name="Wang W."/>
            <person name="Yuan L."/>
        </authorList>
    </citation>
    <scope>NUCLEOTIDE SEQUENCE [LARGE SCALE GENOMIC DNA]</scope>
    <source>
        <strain evidence="5 6">CGMCC 4.4663</strain>
    </source>
</reference>
<dbReference type="GO" id="GO:0033539">
    <property type="term" value="P:fatty acid beta-oxidation using acyl-CoA dehydrogenase"/>
    <property type="evidence" value="ECO:0007669"/>
    <property type="project" value="TreeGrafter"/>
</dbReference>
<dbReference type="GO" id="GO:0005737">
    <property type="term" value="C:cytoplasm"/>
    <property type="evidence" value="ECO:0007669"/>
    <property type="project" value="TreeGrafter"/>
</dbReference>
<comment type="caution">
    <text evidence="5">The sequence shown here is derived from an EMBL/GenBank/DDBJ whole genome shotgun (WGS) entry which is preliminary data.</text>
</comment>
<evidence type="ECO:0000259" key="4">
    <source>
        <dbReference type="Pfam" id="PF08028"/>
    </source>
</evidence>
<dbReference type="SUPFAM" id="SSF56645">
    <property type="entry name" value="Acyl-CoA dehydrogenase NM domain-like"/>
    <property type="match status" value="1"/>
</dbReference>
<dbReference type="InterPro" id="IPR037069">
    <property type="entry name" value="AcylCoA_DH/ox_N_sf"/>
</dbReference>
<feature type="domain" description="Acyl-CoA dehydrogenase/oxidase N-terminal" evidence="3">
    <location>
        <begin position="16"/>
        <end position="93"/>
    </location>
</feature>
<feature type="domain" description="Acyl-CoA dehydrogenase C-terminal" evidence="4">
    <location>
        <begin position="234"/>
        <end position="359"/>
    </location>
</feature>
<dbReference type="InterPro" id="IPR050741">
    <property type="entry name" value="Acyl-CoA_dehydrogenase"/>
</dbReference>